<keyword evidence="8" id="KW-1185">Reference proteome</keyword>
<evidence type="ECO:0000256" key="6">
    <source>
        <dbReference type="SAM" id="Phobius"/>
    </source>
</evidence>
<feature type="transmembrane region" description="Helical" evidence="6">
    <location>
        <begin position="42"/>
        <end position="64"/>
    </location>
</feature>
<feature type="transmembrane region" description="Helical" evidence="6">
    <location>
        <begin position="71"/>
        <end position="92"/>
    </location>
</feature>
<dbReference type="EMBL" id="CP023004">
    <property type="protein sequence ID" value="AWI08947.1"/>
    <property type="molecule type" value="Genomic_DNA"/>
</dbReference>
<evidence type="ECO:0000256" key="3">
    <source>
        <dbReference type="ARBA" id="ARBA00022692"/>
    </source>
</evidence>
<evidence type="ECO:0000313" key="7">
    <source>
        <dbReference type="EMBL" id="AWI08947.1"/>
    </source>
</evidence>
<accession>A0A2U8E253</accession>
<dbReference type="Proteomes" id="UP000244896">
    <property type="component" value="Chromosome"/>
</dbReference>
<organism evidence="7 8">
    <name type="scientific">Ereboglobus luteus</name>
    <dbReference type="NCBI Taxonomy" id="1796921"/>
    <lineage>
        <taxon>Bacteria</taxon>
        <taxon>Pseudomonadati</taxon>
        <taxon>Verrucomicrobiota</taxon>
        <taxon>Opitutia</taxon>
        <taxon>Opitutales</taxon>
        <taxon>Opitutaceae</taxon>
        <taxon>Ereboglobus</taxon>
    </lineage>
</organism>
<sequence length="356" mass="37845">MTLFLIVIIAVLAFEFINGFHDTANSIATVVSTKVLTPRQAVMMAATVDLAGALIMGTSVAMTIGAGLVDVSVITMPAVLCALLGAIFWNLFTWWLGLPSSSSHALIGGLCGAAVASAHCDWSVLHWSDVDAAGNIIGIWPKVIMPMLIAPCIGFGVAVIVMSILYIVLKRVRPRFINMIFGKLQIVSAAWMGFSHGSNDAQKGMGIVTLALCTATTSGLFDDLPSWLSFLRTPEMKVHTWVILLCGITMAAGTAMGGWRIIKTMGHKMVKLQPINGFAAETSAACVIVAATHFGVPLSTTHVISTSIMGVGAVKRFSAVKWGIVGRIVWAWVLTLPITCLVGFGLMRLAHALFTF</sequence>
<gene>
    <name evidence="7" type="ORF">CKA38_06520</name>
</gene>
<feature type="transmembrane region" description="Helical" evidence="6">
    <location>
        <begin position="241"/>
        <end position="262"/>
    </location>
</feature>
<evidence type="ECO:0000256" key="5">
    <source>
        <dbReference type="ARBA" id="ARBA00023136"/>
    </source>
</evidence>
<dbReference type="KEGG" id="elut:CKA38_06520"/>
<dbReference type="GO" id="GO:0035435">
    <property type="term" value="P:phosphate ion transmembrane transport"/>
    <property type="evidence" value="ECO:0007669"/>
    <property type="project" value="TreeGrafter"/>
</dbReference>
<evidence type="ECO:0000256" key="2">
    <source>
        <dbReference type="ARBA" id="ARBA00022448"/>
    </source>
</evidence>
<dbReference type="InterPro" id="IPR001204">
    <property type="entry name" value="Phos_transporter"/>
</dbReference>
<dbReference type="Pfam" id="PF01384">
    <property type="entry name" value="PHO4"/>
    <property type="match status" value="1"/>
</dbReference>
<dbReference type="RefSeq" id="WP_108824759.1">
    <property type="nucleotide sequence ID" value="NZ_CP023004.1"/>
</dbReference>
<protein>
    <submittedName>
        <fullName evidence="7">Inorganic phosphate transporter</fullName>
    </submittedName>
</protein>
<name>A0A2U8E253_9BACT</name>
<keyword evidence="3 6" id="KW-0812">Transmembrane</keyword>
<evidence type="ECO:0000256" key="1">
    <source>
        <dbReference type="ARBA" id="ARBA00004141"/>
    </source>
</evidence>
<keyword evidence="2" id="KW-0813">Transport</keyword>
<evidence type="ECO:0000313" key="8">
    <source>
        <dbReference type="Proteomes" id="UP000244896"/>
    </source>
</evidence>
<dbReference type="PANTHER" id="PTHR11101:SF80">
    <property type="entry name" value="PHOSPHATE TRANSPORTER"/>
    <property type="match status" value="1"/>
</dbReference>
<dbReference type="OrthoDB" id="9779554at2"/>
<dbReference type="AlphaFoldDB" id="A0A2U8E253"/>
<dbReference type="PANTHER" id="PTHR11101">
    <property type="entry name" value="PHOSPHATE TRANSPORTER"/>
    <property type="match status" value="1"/>
</dbReference>
<comment type="subcellular location">
    <subcellularLocation>
        <location evidence="1">Membrane</location>
        <topology evidence="1">Multi-pass membrane protein</topology>
    </subcellularLocation>
</comment>
<evidence type="ECO:0000256" key="4">
    <source>
        <dbReference type="ARBA" id="ARBA00022989"/>
    </source>
</evidence>
<proteinExistence type="predicted"/>
<feature type="transmembrane region" description="Helical" evidence="6">
    <location>
        <begin position="148"/>
        <end position="169"/>
    </location>
</feature>
<reference evidence="7 8" key="1">
    <citation type="journal article" date="2018" name="Syst. Appl. Microbiol.">
        <title>Ereboglobus luteus gen. nov. sp. nov. from cockroach guts, and new insights into the oxygen relationship of the genera Opitutus and Didymococcus (Verrucomicrobia: Opitutaceae).</title>
        <authorList>
            <person name="Tegtmeier D."/>
            <person name="Belitz A."/>
            <person name="Radek R."/>
            <person name="Heimerl T."/>
            <person name="Brune A."/>
        </authorList>
    </citation>
    <scope>NUCLEOTIDE SEQUENCE [LARGE SCALE GENOMIC DNA]</scope>
    <source>
        <strain evidence="7 8">Ho45</strain>
    </source>
</reference>
<dbReference type="GO" id="GO:0005315">
    <property type="term" value="F:phosphate transmembrane transporter activity"/>
    <property type="evidence" value="ECO:0007669"/>
    <property type="project" value="InterPro"/>
</dbReference>
<dbReference type="GO" id="GO:0016020">
    <property type="term" value="C:membrane"/>
    <property type="evidence" value="ECO:0007669"/>
    <property type="project" value="UniProtKB-SubCell"/>
</dbReference>
<keyword evidence="5 6" id="KW-0472">Membrane</keyword>
<feature type="transmembrane region" description="Helical" evidence="6">
    <location>
        <begin position="324"/>
        <end position="347"/>
    </location>
</feature>
<keyword evidence="4 6" id="KW-1133">Transmembrane helix</keyword>